<keyword evidence="4" id="KW-1185">Reference proteome</keyword>
<protein>
    <submittedName>
        <fullName evidence="3">DUF4296 domain-containing protein</fullName>
    </submittedName>
</protein>
<dbReference type="Pfam" id="PF14129">
    <property type="entry name" value="DUF4296"/>
    <property type="match status" value="1"/>
</dbReference>
<proteinExistence type="predicted"/>
<dbReference type="KEGG" id="stae:HNV11_01995"/>
<feature type="domain" description="DUF4296" evidence="2">
    <location>
        <begin position="33"/>
        <end position="118"/>
    </location>
</feature>
<dbReference type="AlphaFoldDB" id="A0A6M5Y3C4"/>
<evidence type="ECO:0000259" key="2">
    <source>
        <dbReference type="Pfam" id="PF14129"/>
    </source>
</evidence>
<keyword evidence="1" id="KW-0732">Signal</keyword>
<dbReference type="InterPro" id="IPR025381">
    <property type="entry name" value="DUF4296"/>
</dbReference>
<evidence type="ECO:0000256" key="1">
    <source>
        <dbReference type="SAM" id="SignalP"/>
    </source>
</evidence>
<evidence type="ECO:0000313" key="4">
    <source>
        <dbReference type="Proteomes" id="UP000502756"/>
    </source>
</evidence>
<sequence>MRRYRMKRTIWSCLWLSVLWVAAACQAAEDTRPDNLIPESRMVDILTEVHMTEARVSRLSLSSIDSSSAAYKHLEAQLFRKMQVDTAAYSKSYTYYSSHPKQMEAIYKQVIEKLKKKMEAKKPVRS</sequence>
<dbReference type="Proteomes" id="UP000502756">
    <property type="component" value="Chromosome"/>
</dbReference>
<gene>
    <name evidence="3" type="ORF">HNV11_01995</name>
</gene>
<accession>A0A6M5Y3C4</accession>
<dbReference type="RefSeq" id="WP_171738068.1">
    <property type="nucleotide sequence ID" value="NZ_CP053435.1"/>
</dbReference>
<organism evidence="3 4">
    <name type="scientific">Spirosoma taeanense</name>
    <dbReference type="NCBI Taxonomy" id="2735870"/>
    <lineage>
        <taxon>Bacteria</taxon>
        <taxon>Pseudomonadati</taxon>
        <taxon>Bacteroidota</taxon>
        <taxon>Cytophagia</taxon>
        <taxon>Cytophagales</taxon>
        <taxon>Cytophagaceae</taxon>
        <taxon>Spirosoma</taxon>
    </lineage>
</organism>
<dbReference type="PROSITE" id="PS51257">
    <property type="entry name" value="PROKAR_LIPOPROTEIN"/>
    <property type="match status" value="1"/>
</dbReference>
<dbReference type="EMBL" id="CP053435">
    <property type="protein sequence ID" value="QJW88235.1"/>
    <property type="molecule type" value="Genomic_DNA"/>
</dbReference>
<name>A0A6M5Y3C4_9BACT</name>
<feature type="chain" id="PRO_5027018817" evidence="1">
    <location>
        <begin position="28"/>
        <end position="126"/>
    </location>
</feature>
<evidence type="ECO:0000313" key="3">
    <source>
        <dbReference type="EMBL" id="QJW88235.1"/>
    </source>
</evidence>
<reference evidence="3 4" key="1">
    <citation type="submission" date="2020-05" db="EMBL/GenBank/DDBJ databases">
        <title>Genome sequencing of Spirosoma sp. TS118.</title>
        <authorList>
            <person name="Lee J.-H."/>
            <person name="Jeong S."/>
            <person name="Zhao L."/>
            <person name="Jung J.-H."/>
            <person name="Kim M.-K."/>
            <person name="Lim S."/>
        </authorList>
    </citation>
    <scope>NUCLEOTIDE SEQUENCE [LARGE SCALE GENOMIC DNA]</scope>
    <source>
        <strain evidence="3 4">TS118</strain>
    </source>
</reference>
<feature type="signal peptide" evidence="1">
    <location>
        <begin position="1"/>
        <end position="27"/>
    </location>
</feature>